<dbReference type="InterPro" id="IPR050266">
    <property type="entry name" value="AB_hydrolase_sf"/>
</dbReference>
<dbReference type="Proteomes" id="UP000094065">
    <property type="component" value="Unassembled WGS sequence"/>
</dbReference>
<proteinExistence type="predicted"/>
<dbReference type="PANTHER" id="PTHR43798:SF33">
    <property type="entry name" value="HYDROLASE, PUTATIVE (AFU_ORTHOLOGUE AFUA_2G14860)-RELATED"/>
    <property type="match status" value="1"/>
</dbReference>
<evidence type="ECO:0000259" key="2">
    <source>
        <dbReference type="Pfam" id="PF00561"/>
    </source>
</evidence>
<sequence length="383" mass="42458">MSPTNMFTISLAPHQPYTLSYHLSTPSNKVAETIDPAYPTIMFCHPPWIDGYIFYPQFEEPELHENYNLLAIDLPGHGSSHVDSAPAARYEWHRAAETIYFALEALNVAPVHVVGVGSGCYSALRLALAHPEACESLALVGPLTEHEPDAVVEAFKEWIDSLKTAVAEKDKEAIYALNKFAIDFLTDQEGNPVIADWAEEYGQMVEARLDSGEMEFALPYYCDLLEARNELPTQKEMEQLLCPLLVIEQSFIENPTPPANIYTKALDAINARKFREGRACSASRLLIEGTTPSRWMSLAYQEPVNLALAEFISTKTTLSLPPSPATPSVARRPSTPRDITGFFIPPPPKLAPGRKTLGEMMDELEKRGEGVNVEVEVLVQIGE</sequence>
<dbReference type="GO" id="GO:0016020">
    <property type="term" value="C:membrane"/>
    <property type="evidence" value="ECO:0007669"/>
    <property type="project" value="TreeGrafter"/>
</dbReference>
<dbReference type="EMBL" id="AWGJ01000001">
    <property type="protein sequence ID" value="ODN84159.1"/>
    <property type="molecule type" value="Genomic_DNA"/>
</dbReference>
<dbReference type="GeneID" id="30151472"/>
<dbReference type="SUPFAM" id="SSF53474">
    <property type="entry name" value="alpha/beta-Hydrolases"/>
    <property type="match status" value="1"/>
</dbReference>
<dbReference type="STRING" id="1295533.A0A1E3I6B6"/>
<evidence type="ECO:0000256" key="1">
    <source>
        <dbReference type="SAM" id="MobiDB-lite"/>
    </source>
</evidence>
<evidence type="ECO:0000313" key="3">
    <source>
        <dbReference type="EMBL" id="ODN84159.1"/>
    </source>
</evidence>
<keyword evidence="4" id="KW-1185">Reference proteome</keyword>
<feature type="domain" description="AB hydrolase-1" evidence="2">
    <location>
        <begin position="51"/>
        <end position="176"/>
    </location>
</feature>
<dbReference type="RefSeq" id="XP_018997962.1">
    <property type="nucleotide sequence ID" value="XM_019133257.1"/>
</dbReference>
<dbReference type="Pfam" id="PF00561">
    <property type="entry name" value="Abhydrolase_1"/>
    <property type="match status" value="1"/>
</dbReference>
<accession>A0A1E3I6B6</accession>
<reference evidence="3 4" key="1">
    <citation type="submission" date="2016-06" db="EMBL/GenBank/DDBJ databases">
        <title>Evolution of pathogenesis and genome organization in the Tremellales.</title>
        <authorList>
            <person name="Cuomo C."/>
            <person name="Litvintseva A."/>
            <person name="Heitman J."/>
            <person name="Chen Y."/>
            <person name="Sun S."/>
            <person name="Springer D."/>
            <person name="Dromer F."/>
            <person name="Young S."/>
            <person name="Zeng Q."/>
            <person name="Chapman S."/>
            <person name="Gujja S."/>
            <person name="Saif S."/>
            <person name="Birren B."/>
        </authorList>
    </citation>
    <scope>NUCLEOTIDE SEQUENCE [LARGE SCALE GENOMIC DNA]</scope>
    <source>
        <strain evidence="3 4">CBS 6039</strain>
    </source>
</reference>
<dbReference type="Gene3D" id="3.40.50.1820">
    <property type="entry name" value="alpha/beta hydrolase"/>
    <property type="match status" value="1"/>
</dbReference>
<protein>
    <recommendedName>
        <fullName evidence="2">AB hydrolase-1 domain-containing protein</fullName>
    </recommendedName>
</protein>
<dbReference type="OrthoDB" id="19657at2759"/>
<dbReference type="PANTHER" id="PTHR43798">
    <property type="entry name" value="MONOACYLGLYCEROL LIPASE"/>
    <property type="match status" value="1"/>
</dbReference>
<comment type="caution">
    <text evidence="3">The sequence shown here is derived from an EMBL/GenBank/DDBJ whole genome shotgun (WGS) entry which is preliminary data.</text>
</comment>
<dbReference type="AlphaFoldDB" id="A0A1E3I6B6"/>
<dbReference type="InterPro" id="IPR029058">
    <property type="entry name" value="AB_hydrolase_fold"/>
</dbReference>
<feature type="region of interest" description="Disordered" evidence="1">
    <location>
        <begin position="319"/>
        <end position="345"/>
    </location>
</feature>
<gene>
    <name evidence="3" type="ORF">L202_00163</name>
</gene>
<evidence type="ECO:0000313" key="4">
    <source>
        <dbReference type="Proteomes" id="UP000094065"/>
    </source>
</evidence>
<name>A0A1E3I6B6_9TREE</name>
<organism evidence="3 4">
    <name type="scientific">Cryptococcus amylolentus CBS 6039</name>
    <dbReference type="NCBI Taxonomy" id="1295533"/>
    <lineage>
        <taxon>Eukaryota</taxon>
        <taxon>Fungi</taxon>
        <taxon>Dikarya</taxon>
        <taxon>Basidiomycota</taxon>
        <taxon>Agaricomycotina</taxon>
        <taxon>Tremellomycetes</taxon>
        <taxon>Tremellales</taxon>
        <taxon>Cryptococcaceae</taxon>
        <taxon>Cryptococcus</taxon>
    </lineage>
</organism>
<dbReference type="InterPro" id="IPR000073">
    <property type="entry name" value="AB_hydrolase_1"/>
</dbReference>